<reference evidence="1 2" key="1">
    <citation type="submission" date="2019-08" db="EMBL/GenBank/DDBJ databases">
        <title>In-depth cultivation of the pig gut microbiome towards novel bacterial diversity and tailored functional studies.</title>
        <authorList>
            <person name="Wylensek D."/>
            <person name="Hitch T.C.A."/>
            <person name="Clavel T."/>
        </authorList>
    </citation>
    <scope>NUCLEOTIDE SEQUENCE [LARGE SCALE GENOMIC DNA]</scope>
    <source>
        <strain evidence="1 2">Med78-601-WT-4W-RMD-3</strain>
    </source>
</reference>
<dbReference type="OrthoDB" id="1704947at2"/>
<protein>
    <submittedName>
        <fullName evidence="1">Uncharacterized protein</fullName>
    </submittedName>
</protein>
<dbReference type="AlphaFoldDB" id="A0A844FH13"/>
<organism evidence="1 2">
    <name type="scientific">Anaerosalibacter bizertensis</name>
    <dbReference type="NCBI Taxonomy" id="932217"/>
    <lineage>
        <taxon>Bacteria</taxon>
        <taxon>Bacillati</taxon>
        <taxon>Bacillota</taxon>
        <taxon>Tissierellia</taxon>
        <taxon>Tissierellales</taxon>
        <taxon>Sporanaerobacteraceae</taxon>
        <taxon>Anaerosalibacter</taxon>
    </lineage>
</organism>
<accession>A0A844FH13</accession>
<dbReference type="EMBL" id="VULR01000007">
    <property type="protein sequence ID" value="MSS43353.1"/>
    <property type="molecule type" value="Genomic_DNA"/>
</dbReference>
<evidence type="ECO:0000313" key="2">
    <source>
        <dbReference type="Proteomes" id="UP000462760"/>
    </source>
</evidence>
<evidence type="ECO:0000313" key="1">
    <source>
        <dbReference type="EMBL" id="MSS43353.1"/>
    </source>
</evidence>
<dbReference type="Proteomes" id="UP000462760">
    <property type="component" value="Unassembled WGS sequence"/>
</dbReference>
<name>A0A844FH13_9FIRM</name>
<sequence>MKKLDYEQIMSIQESATKKLLNYIDTFFQRENNIKTIPFYYPDFDERRTSTAFNVWISLDYITKYGKNFIEHFIEDSPDKLNDLEKEILLERNKSHISLYEIKNIKDDLMYVKDLLCNKHHIVWEPELSKIVDKSELIFGRVSKVIIYEKFVGDISFLPDFSKNTFLEKIFLDYESIKDKENNILMEEYLRKYSLNVYKIYTDCIYDVLGFNDENDIQLAEELDEFESFLEKDLTKSTVNKHIKNLIDIYEYYLFDLDYTLYDLDKINLNRLIKEGIFDDFIPSKTKLNSYIATLKKYIKFLKDEKNKKRYEKSYEEMLTISKKRDEYFKPAKPINMPLYWDKNLDQPIKDNLNKEAIEFLNNYEKYLFYIRNNNVTISKKNKYMENKYLLDLNNLITQDMMAKTTKNIVQTDLPLIHLFYNFSLCNYILTINKNRIIPYEKESEYIELKRFEKLALFIDYIWNIMSWEKFAGADYKSIEQDYKFNIIDNLSNLTPDMIYNYDDIKYIYIDTPIFDEKIIYLFENMGLLTFKEASYFKENSVSTISITNLGKAVFNILKENKNKNVKNIGKIIDLNKWKKSK</sequence>
<gene>
    <name evidence="1" type="ORF">FYJ27_06345</name>
</gene>
<comment type="caution">
    <text evidence="1">The sequence shown here is derived from an EMBL/GenBank/DDBJ whole genome shotgun (WGS) entry which is preliminary data.</text>
</comment>
<proteinExistence type="predicted"/>
<dbReference type="RefSeq" id="WP_154484037.1">
    <property type="nucleotide sequence ID" value="NZ_VULR01000007.1"/>
</dbReference>